<dbReference type="Proteomes" id="UP000790347">
    <property type="component" value="Unassembled WGS sequence"/>
</dbReference>
<keyword evidence="2" id="KW-0812">Transmembrane</keyword>
<feature type="transmembrane region" description="Helical" evidence="2">
    <location>
        <begin position="148"/>
        <end position="166"/>
    </location>
</feature>
<keyword evidence="2" id="KW-1133">Transmembrane helix</keyword>
<evidence type="ECO:0000313" key="3">
    <source>
        <dbReference type="EMBL" id="KAH9502104.1"/>
    </source>
</evidence>
<dbReference type="EMBL" id="ASGP02000006">
    <property type="protein sequence ID" value="KAH9502104.1"/>
    <property type="molecule type" value="Genomic_DNA"/>
</dbReference>
<keyword evidence="4" id="KW-1185">Reference proteome</keyword>
<feature type="compositionally biased region" description="Low complexity" evidence="1">
    <location>
        <begin position="237"/>
        <end position="248"/>
    </location>
</feature>
<proteinExistence type="predicted"/>
<keyword evidence="2" id="KW-0472">Membrane</keyword>
<sequence>MIDTFEHRLFRLSSIKHTLLVVYLVFIMILVISIITSVVLHGINPIMFLLTVFDLNSVIQLSKTLINPPTSHPMARDNVTITEVAYIVINRPSGEFIFAALILYITAIFNQLIAIVSIIRRHLCVLVFTLITNVLIFCISVNFVKTNLFLLLMVVILLTILYTIMLKQIKTAVGHHPHHPHHHNQNHYSAISHNQNAQHQHQRRSPSSTLNQNYSGGINPVDSSPVYQSHHHHHHTQSPQTPLTTTTTTATDPKILAPIIYCPHYSETKYIKKDVAIWKLIGDVGHKVLVLLKNLNFDYNPEKENPMIKWSHDCDDCF</sequence>
<protein>
    <submittedName>
        <fullName evidence="3">Uncharacterized protein</fullName>
    </submittedName>
</protein>
<dbReference type="AlphaFoldDB" id="A0A922HQZ0"/>
<reference evidence="3" key="2">
    <citation type="journal article" date="2022" name="Res Sq">
        <title>Comparative Genomics Reveals Insights into the Divergent Evolution of Astigmatic Mites and Household Pest Adaptations.</title>
        <authorList>
            <person name="Xiong Q."/>
            <person name="Wan A.T.-Y."/>
            <person name="Liu X.-Y."/>
            <person name="Fung C.S.-H."/>
            <person name="Xiao X."/>
            <person name="Malainual N."/>
            <person name="Hou J."/>
            <person name="Wang L."/>
            <person name="Wang M."/>
            <person name="Yang K."/>
            <person name="Cui Y."/>
            <person name="Leung E."/>
            <person name="Nong W."/>
            <person name="Shin S.-K."/>
            <person name="Au S."/>
            <person name="Jeong K.Y."/>
            <person name="Chew F.T."/>
            <person name="Hui J."/>
            <person name="Leung T.F."/>
            <person name="Tungtrongchitr A."/>
            <person name="Zhong N."/>
            <person name="Liu Z."/>
            <person name="Tsui S."/>
        </authorList>
    </citation>
    <scope>NUCLEOTIDE SEQUENCE</scope>
    <source>
        <strain evidence="3">Derf</strain>
        <tissue evidence="3">Whole organism</tissue>
    </source>
</reference>
<feature type="region of interest" description="Disordered" evidence="1">
    <location>
        <begin position="193"/>
        <end position="248"/>
    </location>
</feature>
<feature type="transmembrane region" description="Helical" evidence="2">
    <location>
        <begin position="20"/>
        <end position="43"/>
    </location>
</feature>
<name>A0A922HQZ0_DERFA</name>
<organism evidence="3 4">
    <name type="scientific">Dermatophagoides farinae</name>
    <name type="common">American house dust mite</name>
    <dbReference type="NCBI Taxonomy" id="6954"/>
    <lineage>
        <taxon>Eukaryota</taxon>
        <taxon>Metazoa</taxon>
        <taxon>Ecdysozoa</taxon>
        <taxon>Arthropoda</taxon>
        <taxon>Chelicerata</taxon>
        <taxon>Arachnida</taxon>
        <taxon>Acari</taxon>
        <taxon>Acariformes</taxon>
        <taxon>Sarcoptiformes</taxon>
        <taxon>Astigmata</taxon>
        <taxon>Psoroptidia</taxon>
        <taxon>Analgoidea</taxon>
        <taxon>Pyroglyphidae</taxon>
        <taxon>Dermatophagoidinae</taxon>
        <taxon>Dermatophagoides</taxon>
    </lineage>
</organism>
<evidence type="ECO:0000256" key="2">
    <source>
        <dbReference type="SAM" id="Phobius"/>
    </source>
</evidence>
<feature type="compositionally biased region" description="Polar residues" evidence="1">
    <location>
        <begin position="205"/>
        <end position="227"/>
    </location>
</feature>
<comment type="caution">
    <text evidence="3">The sequence shown here is derived from an EMBL/GenBank/DDBJ whole genome shotgun (WGS) entry which is preliminary data.</text>
</comment>
<gene>
    <name evidence="3" type="ORF">DERF_012898</name>
</gene>
<reference evidence="3" key="1">
    <citation type="submission" date="2013-05" db="EMBL/GenBank/DDBJ databases">
        <authorList>
            <person name="Yim A.K.Y."/>
            <person name="Chan T.F."/>
            <person name="Ji K.M."/>
            <person name="Liu X.Y."/>
            <person name="Zhou J.W."/>
            <person name="Li R.Q."/>
            <person name="Yang K.Y."/>
            <person name="Li J."/>
            <person name="Li M."/>
            <person name="Law P.T.W."/>
            <person name="Wu Y.L."/>
            <person name="Cai Z.L."/>
            <person name="Qin H."/>
            <person name="Bao Y."/>
            <person name="Leung R.K.K."/>
            <person name="Ng P.K.S."/>
            <person name="Zou J."/>
            <person name="Zhong X.J."/>
            <person name="Ran P.X."/>
            <person name="Zhong N.S."/>
            <person name="Liu Z.G."/>
            <person name="Tsui S.K.W."/>
        </authorList>
    </citation>
    <scope>NUCLEOTIDE SEQUENCE</scope>
    <source>
        <strain evidence="3">Derf</strain>
        <tissue evidence="3">Whole organism</tissue>
    </source>
</reference>
<evidence type="ECO:0000313" key="4">
    <source>
        <dbReference type="Proteomes" id="UP000790347"/>
    </source>
</evidence>
<feature type="transmembrane region" description="Helical" evidence="2">
    <location>
        <begin position="123"/>
        <end position="142"/>
    </location>
</feature>
<feature type="transmembrane region" description="Helical" evidence="2">
    <location>
        <begin position="96"/>
        <end position="116"/>
    </location>
</feature>
<accession>A0A922HQZ0</accession>
<evidence type="ECO:0000256" key="1">
    <source>
        <dbReference type="SAM" id="MobiDB-lite"/>
    </source>
</evidence>